<dbReference type="SUPFAM" id="SSF75420">
    <property type="entry name" value="YhbC-like, N-terminal domain"/>
    <property type="match status" value="1"/>
</dbReference>
<dbReference type="InterPro" id="IPR028998">
    <property type="entry name" value="RimP_C"/>
</dbReference>
<keyword evidence="7" id="KW-1185">Reference proteome</keyword>
<reference evidence="6 7" key="1">
    <citation type="submission" date="2020-02" db="EMBL/GenBank/DDBJ databases">
        <title>Fructobacillus sp. isolated from paper mulberry of Taiwan.</title>
        <authorList>
            <person name="Lin S.-T."/>
        </authorList>
    </citation>
    <scope>NUCLEOTIDE SEQUENCE [LARGE SCALE GENOMIC DNA]</scope>
    <source>
        <strain evidence="6 7">M1-21</strain>
    </source>
</reference>
<evidence type="ECO:0000256" key="3">
    <source>
        <dbReference type="HAMAP-Rule" id="MF_01077"/>
    </source>
</evidence>
<dbReference type="InterPro" id="IPR036847">
    <property type="entry name" value="RimP_C_sf"/>
</dbReference>
<dbReference type="Pfam" id="PF17384">
    <property type="entry name" value="DUF150_C"/>
    <property type="match status" value="1"/>
</dbReference>
<dbReference type="InterPro" id="IPR003728">
    <property type="entry name" value="Ribosome_maturation_RimP"/>
</dbReference>
<comment type="caution">
    <text evidence="6">The sequence shown here is derived from an EMBL/GenBank/DDBJ whole genome shotgun (WGS) entry which is preliminary data.</text>
</comment>
<comment type="function">
    <text evidence="3">Required for maturation of 30S ribosomal subunits.</text>
</comment>
<dbReference type="InterPro" id="IPR028989">
    <property type="entry name" value="RimP_N"/>
</dbReference>
<dbReference type="Pfam" id="PF02576">
    <property type="entry name" value="RimP_N"/>
    <property type="match status" value="1"/>
</dbReference>
<evidence type="ECO:0000256" key="1">
    <source>
        <dbReference type="ARBA" id="ARBA00022490"/>
    </source>
</evidence>
<feature type="domain" description="Ribosome maturation factor RimP N-terminal" evidence="4">
    <location>
        <begin position="12"/>
        <end position="88"/>
    </location>
</feature>
<comment type="subcellular location">
    <subcellularLocation>
        <location evidence="3">Cytoplasm</location>
    </subcellularLocation>
</comment>
<dbReference type="RefSeq" id="WP_213792662.1">
    <property type="nucleotide sequence ID" value="NZ_JAAMFJ010000001.1"/>
</dbReference>
<evidence type="ECO:0000259" key="4">
    <source>
        <dbReference type="Pfam" id="PF02576"/>
    </source>
</evidence>
<dbReference type="PANTHER" id="PTHR33867">
    <property type="entry name" value="RIBOSOME MATURATION FACTOR RIMP"/>
    <property type="match status" value="1"/>
</dbReference>
<keyword evidence="2 3" id="KW-0690">Ribosome biogenesis</keyword>
<name>A0ABS5QSD6_9LACO</name>
<gene>
    <name evidence="3" type="primary">rimP</name>
    <name evidence="6" type="ORF">G6R28_02555</name>
</gene>
<organism evidence="6 7">
    <name type="scientific">Fructobacillus papyrifericola</name>
    <dbReference type="NCBI Taxonomy" id="2713172"/>
    <lineage>
        <taxon>Bacteria</taxon>
        <taxon>Bacillati</taxon>
        <taxon>Bacillota</taxon>
        <taxon>Bacilli</taxon>
        <taxon>Lactobacillales</taxon>
        <taxon>Lactobacillaceae</taxon>
        <taxon>Fructobacillus</taxon>
    </lineage>
</organism>
<dbReference type="EMBL" id="JAAMFJ010000001">
    <property type="protein sequence ID" value="MBS9336113.1"/>
    <property type="molecule type" value="Genomic_DNA"/>
</dbReference>
<comment type="similarity">
    <text evidence="3">Belongs to the RimP family.</text>
</comment>
<accession>A0ABS5QSD6</accession>
<evidence type="ECO:0000256" key="2">
    <source>
        <dbReference type="ARBA" id="ARBA00022517"/>
    </source>
</evidence>
<evidence type="ECO:0000313" key="7">
    <source>
        <dbReference type="Proteomes" id="UP000735205"/>
    </source>
</evidence>
<dbReference type="Gene3D" id="3.30.300.70">
    <property type="entry name" value="RimP-like superfamily, N-terminal"/>
    <property type="match status" value="1"/>
</dbReference>
<dbReference type="Gene3D" id="2.30.30.180">
    <property type="entry name" value="Ribosome maturation factor RimP, C-terminal domain"/>
    <property type="match status" value="1"/>
</dbReference>
<sequence length="159" mass="17594">MAQAKNQALLDLIQPIIDEQGLLLWDLSVKKVGGQKTVELLVDLPDHEKISMAQITEFTRAVNEALDEAPVDPVPGEYMLDIASPGLDRALSEDWHYTWAKEEGEPITVALFAAKDGQKKWTGRIVQQDDAGLTLQVDGEEKSFSFDEIAKAVVSVQFD</sequence>
<dbReference type="InterPro" id="IPR035956">
    <property type="entry name" value="RimP_N_sf"/>
</dbReference>
<protein>
    <recommendedName>
        <fullName evidence="3">Ribosome maturation factor RimP</fullName>
    </recommendedName>
</protein>
<keyword evidence="1 3" id="KW-0963">Cytoplasm</keyword>
<dbReference type="HAMAP" id="MF_01077">
    <property type="entry name" value="RimP"/>
    <property type="match status" value="1"/>
</dbReference>
<dbReference type="PANTHER" id="PTHR33867:SF1">
    <property type="entry name" value="RIBOSOME MATURATION FACTOR RIMP"/>
    <property type="match status" value="1"/>
</dbReference>
<dbReference type="CDD" id="cd01734">
    <property type="entry name" value="YlxS_C"/>
    <property type="match status" value="1"/>
</dbReference>
<evidence type="ECO:0000259" key="5">
    <source>
        <dbReference type="Pfam" id="PF17384"/>
    </source>
</evidence>
<feature type="domain" description="Ribosome maturation factor RimP C-terminal" evidence="5">
    <location>
        <begin position="101"/>
        <end position="158"/>
    </location>
</feature>
<dbReference type="Proteomes" id="UP000735205">
    <property type="component" value="Unassembled WGS sequence"/>
</dbReference>
<dbReference type="SUPFAM" id="SSF74942">
    <property type="entry name" value="YhbC-like, C-terminal domain"/>
    <property type="match status" value="1"/>
</dbReference>
<proteinExistence type="inferred from homology"/>
<evidence type="ECO:0000313" key="6">
    <source>
        <dbReference type="EMBL" id="MBS9336113.1"/>
    </source>
</evidence>